<sequence>MALPDYYAILEVPSTARLEDIKQSYRRLARLYHPDINRNAEDRYIKLINEAYAVLSDPTRRMAYDIQRLETMKRDVLLNFILQQREQARHRKQQPRMTWKEGAIGFVRELKKGMRDN</sequence>
<dbReference type="RefSeq" id="WP_201364477.1">
    <property type="nucleotide sequence ID" value="NZ_BNJJ01000014.1"/>
</dbReference>
<evidence type="ECO:0000256" key="1">
    <source>
        <dbReference type="ARBA" id="ARBA00023186"/>
    </source>
</evidence>
<keyword evidence="4" id="KW-1185">Reference proteome</keyword>
<dbReference type="SMART" id="SM00271">
    <property type="entry name" value="DnaJ"/>
    <property type="match status" value="1"/>
</dbReference>
<dbReference type="Proteomes" id="UP000635565">
    <property type="component" value="Unassembled WGS sequence"/>
</dbReference>
<dbReference type="Gene3D" id="1.10.287.110">
    <property type="entry name" value="DnaJ domain"/>
    <property type="match status" value="1"/>
</dbReference>
<evidence type="ECO:0000313" key="3">
    <source>
        <dbReference type="EMBL" id="GHO86869.1"/>
    </source>
</evidence>
<dbReference type="PANTHER" id="PTHR44360:SF1">
    <property type="entry name" value="DNAJ HOMOLOG SUBFAMILY B MEMBER 9"/>
    <property type="match status" value="1"/>
</dbReference>
<dbReference type="InterPro" id="IPR036869">
    <property type="entry name" value="J_dom_sf"/>
</dbReference>
<dbReference type="SUPFAM" id="SSF46565">
    <property type="entry name" value="Chaperone J-domain"/>
    <property type="match status" value="1"/>
</dbReference>
<organism evidence="3 4">
    <name type="scientific">Dictyobacter formicarum</name>
    <dbReference type="NCBI Taxonomy" id="2778368"/>
    <lineage>
        <taxon>Bacteria</taxon>
        <taxon>Bacillati</taxon>
        <taxon>Chloroflexota</taxon>
        <taxon>Ktedonobacteria</taxon>
        <taxon>Ktedonobacterales</taxon>
        <taxon>Dictyobacteraceae</taxon>
        <taxon>Dictyobacter</taxon>
    </lineage>
</organism>
<dbReference type="InterPro" id="IPR051948">
    <property type="entry name" value="Hsp70_co-chaperone_J-domain"/>
</dbReference>
<proteinExistence type="predicted"/>
<dbReference type="PRINTS" id="PR00625">
    <property type="entry name" value="JDOMAIN"/>
</dbReference>
<dbReference type="CDD" id="cd06257">
    <property type="entry name" value="DnaJ"/>
    <property type="match status" value="1"/>
</dbReference>
<evidence type="ECO:0000313" key="4">
    <source>
        <dbReference type="Proteomes" id="UP000635565"/>
    </source>
</evidence>
<evidence type="ECO:0000259" key="2">
    <source>
        <dbReference type="PROSITE" id="PS50076"/>
    </source>
</evidence>
<name>A0ABQ3VMD4_9CHLR</name>
<dbReference type="InterPro" id="IPR001623">
    <property type="entry name" value="DnaJ_domain"/>
</dbReference>
<protein>
    <recommendedName>
        <fullName evidence="2">J domain-containing protein</fullName>
    </recommendedName>
</protein>
<dbReference type="EMBL" id="BNJJ01000014">
    <property type="protein sequence ID" value="GHO86869.1"/>
    <property type="molecule type" value="Genomic_DNA"/>
</dbReference>
<reference evidence="3 4" key="1">
    <citation type="journal article" date="2021" name="Int. J. Syst. Evol. Microbiol.">
        <title>Reticulibacter mediterranei gen. nov., sp. nov., within the new family Reticulibacteraceae fam. nov., and Ktedonospora formicarum gen. nov., sp. nov., Ktedonobacter robiniae sp. nov., Dictyobacter formicarum sp. nov. and Dictyobacter arantiisoli sp. nov., belonging to the class Ktedonobacteria.</title>
        <authorList>
            <person name="Yabe S."/>
            <person name="Zheng Y."/>
            <person name="Wang C.M."/>
            <person name="Sakai Y."/>
            <person name="Abe K."/>
            <person name="Yokota A."/>
            <person name="Donadio S."/>
            <person name="Cavaletti L."/>
            <person name="Monciardini P."/>
        </authorList>
    </citation>
    <scope>NUCLEOTIDE SEQUENCE [LARGE SCALE GENOMIC DNA]</scope>
    <source>
        <strain evidence="3 4">SOSP1-9</strain>
    </source>
</reference>
<dbReference type="Pfam" id="PF00226">
    <property type="entry name" value="DnaJ"/>
    <property type="match status" value="1"/>
</dbReference>
<accession>A0ABQ3VMD4</accession>
<gene>
    <name evidence="3" type="ORF">KSZ_48750</name>
</gene>
<dbReference type="PROSITE" id="PS50076">
    <property type="entry name" value="DNAJ_2"/>
    <property type="match status" value="1"/>
</dbReference>
<keyword evidence="1" id="KW-0143">Chaperone</keyword>
<feature type="domain" description="J" evidence="2">
    <location>
        <begin position="5"/>
        <end position="68"/>
    </location>
</feature>
<comment type="caution">
    <text evidence="3">The sequence shown here is derived from an EMBL/GenBank/DDBJ whole genome shotgun (WGS) entry which is preliminary data.</text>
</comment>
<dbReference type="PANTHER" id="PTHR44360">
    <property type="entry name" value="DNAJ HOMOLOG SUBFAMILY B MEMBER 9"/>
    <property type="match status" value="1"/>
</dbReference>